<feature type="binding site" evidence="6">
    <location>
        <position position="74"/>
    </location>
    <ligand>
        <name>S-adenosyl-L-methionine</name>
        <dbReference type="ChEBI" id="CHEBI:59789"/>
    </ligand>
</feature>
<keyword evidence="3 6" id="KW-0489">Methyltransferase</keyword>
<dbReference type="InterPro" id="IPR029063">
    <property type="entry name" value="SAM-dependent_MTases_sf"/>
</dbReference>
<protein>
    <recommendedName>
        <fullName evidence="6">Ribosomal RNA small subunit methyltransferase G</fullName>
        <ecNumber evidence="6">2.1.1.170</ecNumber>
    </recommendedName>
    <alternativeName>
        <fullName evidence="6">16S rRNA 7-methylguanosine methyltransferase</fullName>
        <shortName evidence="6">16S rRNA m7G methyltransferase</shortName>
    </alternativeName>
</protein>
<comment type="similarity">
    <text evidence="6">Belongs to the methyltransferase superfamily. RNA methyltransferase RsmG family.</text>
</comment>
<comment type="caution">
    <text evidence="6">Lacks conserved residue(s) required for the propagation of feature annotation.</text>
</comment>
<comment type="function">
    <text evidence="6">Specifically methylates the N7 position of guanine in position 527 of 16S rRNA.</text>
</comment>
<feature type="binding site" evidence="6">
    <location>
        <begin position="124"/>
        <end position="125"/>
    </location>
    <ligand>
        <name>S-adenosyl-L-methionine</name>
        <dbReference type="ChEBI" id="CHEBI:59789"/>
    </ligand>
</feature>
<organism evidence="7 8">
    <name type="scientific">Sphingomonas hankookensis</name>
    <dbReference type="NCBI Taxonomy" id="563996"/>
    <lineage>
        <taxon>Bacteria</taxon>
        <taxon>Pseudomonadati</taxon>
        <taxon>Pseudomonadota</taxon>
        <taxon>Alphaproteobacteria</taxon>
        <taxon>Sphingomonadales</taxon>
        <taxon>Sphingomonadaceae</taxon>
        <taxon>Sphingomonas</taxon>
    </lineage>
</organism>
<sequence>MTEQDARDWLETRFGVERTALLARFADRIVAETAHQNLIAASTIDHIWERHLLDSAQLVPLADAANEGAWIDIGSGAGFPGIVAAILTDRPVVLVEPRARRATLLRVMAADLGLTNVVVHQAKIEKLPADCPAAIITARAVARLAALFAIGHRHSDADTIWVLPKGRSTTEELAEAKADWRGMFHVEHSITDPTSSIVVARGVRQA</sequence>
<evidence type="ECO:0000256" key="5">
    <source>
        <dbReference type="ARBA" id="ARBA00022691"/>
    </source>
</evidence>
<name>A0ABR5YBH0_9SPHN</name>
<dbReference type="NCBIfam" id="TIGR00138">
    <property type="entry name" value="rsmG_gidB"/>
    <property type="match status" value="1"/>
</dbReference>
<dbReference type="Gene3D" id="3.40.50.150">
    <property type="entry name" value="Vaccinia Virus protein VP39"/>
    <property type="match status" value="1"/>
</dbReference>
<keyword evidence="5 6" id="KW-0949">S-adenosyl-L-methionine</keyword>
<comment type="caution">
    <text evidence="7">The sequence shown here is derived from an EMBL/GenBank/DDBJ whole genome shotgun (WGS) entry which is preliminary data.</text>
</comment>
<keyword evidence="1 6" id="KW-0963">Cytoplasm</keyword>
<dbReference type="RefSeq" id="WP_066692579.1">
    <property type="nucleotide sequence ID" value="NZ_CP117025.1"/>
</dbReference>
<dbReference type="CDD" id="cd02440">
    <property type="entry name" value="AdoMet_MTases"/>
    <property type="match status" value="1"/>
</dbReference>
<evidence type="ECO:0000256" key="4">
    <source>
        <dbReference type="ARBA" id="ARBA00022679"/>
    </source>
</evidence>
<dbReference type="PANTHER" id="PTHR31760">
    <property type="entry name" value="S-ADENOSYL-L-METHIONINE-DEPENDENT METHYLTRANSFERASES SUPERFAMILY PROTEIN"/>
    <property type="match status" value="1"/>
</dbReference>
<dbReference type="HAMAP" id="MF_00074">
    <property type="entry name" value="16SrRNA_methyltr_G"/>
    <property type="match status" value="1"/>
</dbReference>
<comment type="subcellular location">
    <subcellularLocation>
        <location evidence="6">Cytoplasm</location>
    </subcellularLocation>
</comment>
<accession>A0ABR5YBH0</accession>
<dbReference type="PANTHER" id="PTHR31760:SF0">
    <property type="entry name" value="S-ADENOSYL-L-METHIONINE-DEPENDENT METHYLTRANSFERASES SUPERFAMILY PROTEIN"/>
    <property type="match status" value="1"/>
</dbReference>
<keyword evidence="2 6" id="KW-0698">rRNA processing</keyword>
<keyword evidence="4 6" id="KW-0808">Transferase</keyword>
<dbReference type="Pfam" id="PF02527">
    <property type="entry name" value="GidB"/>
    <property type="match status" value="1"/>
</dbReference>
<evidence type="ECO:0000256" key="6">
    <source>
        <dbReference type="HAMAP-Rule" id="MF_00074"/>
    </source>
</evidence>
<reference evidence="8" key="1">
    <citation type="submission" date="2016-01" db="EMBL/GenBank/DDBJ databases">
        <title>Draft genome of Chromobacterium sp. F49.</title>
        <authorList>
            <person name="Hong K.W."/>
        </authorList>
    </citation>
    <scope>NUCLEOTIDE SEQUENCE [LARGE SCALE GENOMIC DNA]</scope>
    <source>
        <strain evidence="8">CN3</strain>
    </source>
</reference>
<feature type="binding site" evidence="6">
    <location>
        <position position="79"/>
    </location>
    <ligand>
        <name>S-adenosyl-L-methionine</name>
        <dbReference type="ChEBI" id="CHEBI:59789"/>
    </ligand>
</feature>
<comment type="catalytic activity">
    <reaction evidence="6">
        <text>guanosine(527) in 16S rRNA + S-adenosyl-L-methionine = N(7)-methylguanosine(527) in 16S rRNA + S-adenosyl-L-homocysteine</text>
        <dbReference type="Rhea" id="RHEA:42732"/>
        <dbReference type="Rhea" id="RHEA-COMP:10209"/>
        <dbReference type="Rhea" id="RHEA-COMP:10210"/>
        <dbReference type="ChEBI" id="CHEBI:57856"/>
        <dbReference type="ChEBI" id="CHEBI:59789"/>
        <dbReference type="ChEBI" id="CHEBI:74269"/>
        <dbReference type="ChEBI" id="CHEBI:74480"/>
        <dbReference type="EC" id="2.1.1.170"/>
    </reaction>
</comment>
<evidence type="ECO:0000256" key="3">
    <source>
        <dbReference type="ARBA" id="ARBA00022603"/>
    </source>
</evidence>
<evidence type="ECO:0000256" key="2">
    <source>
        <dbReference type="ARBA" id="ARBA00022552"/>
    </source>
</evidence>
<proteinExistence type="inferred from homology"/>
<dbReference type="Proteomes" id="UP000076609">
    <property type="component" value="Unassembled WGS sequence"/>
</dbReference>
<keyword evidence="8" id="KW-1185">Reference proteome</keyword>
<evidence type="ECO:0000256" key="1">
    <source>
        <dbReference type="ARBA" id="ARBA00022490"/>
    </source>
</evidence>
<dbReference type="EMBL" id="LQQO01000034">
    <property type="protein sequence ID" value="KZE11702.1"/>
    <property type="molecule type" value="Genomic_DNA"/>
</dbReference>
<evidence type="ECO:0000313" key="7">
    <source>
        <dbReference type="EMBL" id="KZE11702.1"/>
    </source>
</evidence>
<evidence type="ECO:0000313" key="8">
    <source>
        <dbReference type="Proteomes" id="UP000076609"/>
    </source>
</evidence>
<dbReference type="InterPro" id="IPR003682">
    <property type="entry name" value="rRNA_ssu_MeTfrase_G"/>
</dbReference>
<dbReference type="EC" id="2.1.1.170" evidence="6"/>
<dbReference type="SUPFAM" id="SSF53335">
    <property type="entry name" value="S-adenosyl-L-methionine-dependent methyltransferases"/>
    <property type="match status" value="1"/>
</dbReference>
<feature type="binding site" evidence="6">
    <location>
        <position position="139"/>
    </location>
    <ligand>
        <name>S-adenosyl-L-methionine</name>
        <dbReference type="ChEBI" id="CHEBI:59789"/>
    </ligand>
</feature>
<gene>
    <name evidence="6" type="primary">rsmG</name>
    <name evidence="7" type="ORF">AVT10_05575</name>
</gene>